<dbReference type="InterPro" id="IPR002035">
    <property type="entry name" value="VWF_A"/>
</dbReference>
<dbReference type="Gene3D" id="3.40.50.410">
    <property type="entry name" value="von Willebrand factor, type A domain"/>
    <property type="match status" value="1"/>
</dbReference>
<evidence type="ECO:0000259" key="2">
    <source>
        <dbReference type="PROSITE" id="PS50234"/>
    </source>
</evidence>
<sequence length="615" mass="64653">MAKGPGESWPERVRENWIPLLGVSAPVAGGLAAAGGVQRFPYYLLAVFAALLLLDWTMSQAGSTGVLSQVGRLGALARLPRRRKPLGAALRRAAAFLGGAAVAAAGWIAVPQVGSWASDGCDPPPELRVMAAPENKGDLERAADRFVQEQGKSGGCVPVHVTVFEAPAPDDLLGEAFTGNWNLAQLPHPDIWLPATTAPVPVGSERGTRGPRLWIDGHYGAASPLVLAAPQRVAQDHGLIGPVSWAQIATALNGKGTRLLTADLETTESGLAGAFALFTGSTGNDEASRMRRRELVDLVNPDGPAPADPDDLLCGLRNLDPGPYTITAAIVPLASVEAYNSGSSCGGIPVSAAERLTALGPADQSPAVDRPIVRLRWEDDGDAGRDRYAGRFSDWLTRHGPERAGSPGSTLTPGRLAEGRRLRDEARKPLTLEFMLDMSGTMNAQVPGGTLLANARTLIADAVDRLGRDDRVGLSRFPAHSTGRDPSSLTAPAPVDEAQTGRIEDALGRLQRADSATTPLYHAIAHAAGTGTAKRTLVVLTDGVDDDPRHDGFSSARELRDALAGADGPQVYVLVLKGAGCGKDLVAMEHARPRFHCLGGGRTRDSLLHDLFSRL</sequence>
<keyword evidence="4" id="KW-1185">Reference proteome</keyword>
<dbReference type="Proteomes" id="UP001049518">
    <property type="component" value="Chromosome"/>
</dbReference>
<keyword evidence="1" id="KW-1133">Transmembrane helix</keyword>
<keyword evidence="1" id="KW-0812">Transmembrane</keyword>
<dbReference type="SUPFAM" id="SSF53300">
    <property type="entry name" value="vWA-like"/>
    <property type="match status" value="1"/>
</dbReference>
<dbReference type="RefSeq" id="WP_231333114.1">
    <property type="nucleotide sequence ID" value="NZ_CP059572.1"/>
</dbReference>
<accession>A0ABX8QQN0</accession>
<dbReference type="EMBL" id="CP059572">
    <property type="protein sequence ID" value="QXJ20062.1"/>
    <property type="molecule type" value="Genomic_DNA"/>
</dbReference>
<dbReference type="InterPro" id="IPR036465">
    <property type="entry name" value="vWFA_dom_sf"/>
</dbReference>
<feature type="transmembrane region" description="Helical" evidence="1">
    <location>
        <begin position="17"/>
        <end position="37"/>
    </location>
</feature>
<protein>
    <submittedName>
        <fullName evidence="3">VWA domain-containing protein</fullName>
    </submittedName>
</protein>
<proteinExistence type="predicted"/>
<dbReference type="SMART" id="SM00327">
    <property type="entry name" value="VWA"/>
    <property type="match status" value="1"/>
</dbReference>
<evidence type="ECO:0000256" key="1">
    <source>
        <dbReference type="SAM" id="Phobius"/>
    </source>
</evidence>
<gene>
    <name evidence="3" type="ORF">AGRA3207_000706</name>
</gene>
<organism evidence="3 4">
    <name type="scientific">Actinomadura graeca</name>
    <dbReference type="NCBI Taxonomy" id="2750812"/>
    <lineage>
        <taxon>Bacteria</taxon>
        <taxon>Bacillati</taxon>
        <taxon>Actinomycetota</taxon>
        <taxon>Actinomycetes</taxon>
        <taxon>Streptosporangiales</taxon>
        <taxon>Thermomonosporaceae</taxon>
        <taxon>Actinomadura</taxon>
    </lineage>
</organism>
<feature type="domain" description="VWFA" evidence="2">
    <location>
        <begin position="431"/>
        <end position="615"/>
    </location>
</feature>
<keyword evidence="1" id="KW-0472">Membrane</keyword>
<dbReference type="CDD" id="cd00198">
    <property type="entry name" value="vWFA"/>
    <property type="match status" value="1"/>
</dbReference>
<evidence type="ECO:0000313" key="4">
    <source>
        <dbReference type="Proteomes" id="UP001049518"/>
    </source>
</evidence>
<reference evidence="3" key="1">
    <citation type="submission" date="2020-07" db="EMBL/GenBank/DDBJ databases">
        <authorList>
            <person name="Tarantini F.S."/>
            <person name="Hong K.W."/>
            <person name="Chan K.G."/>
        </authorList>
    </citation>
    <scope>NUCLEOTIDE SEQUENCE</scope>
    <source>
        <strain evidence="3">32-07</strain>
    </source>
</reference>
<name>A0ABX8QQN0_9ACTN</name>
<dbReference type="PROSITE" id="PS50234">
    <property type="entry name" value="VWFA"/>
    <property type="match status" value="1"/>
</dbReference>
<feature type="transmembrane region" description="Helical" evidence="1">
    <location>
        <begin position="43"/>
        <end position="68"/>
    </location>
</feature>
<feature type="transmembrane region" description="Helical" evidence="1">
    <location>
        <begin position="89"/>
        <end position="110"/>
    </location>
</feature>
<evidence type="ECO:0000313" key="3">
    <source>
        <dbReference type="EMBL" id="QXJ20062.1"/>
    </source>
</evidence>